<accession>A0AAJ5X110</accession>
<feature type="compositionally biased region" description="Basic and acidic residues" evidence="1">
    <location>
        <begin position="9"/>
        <end position="18"/>
    </location>
</feature>
<gene>
    <name evidence="2" type="ORF">P0Y53_11385</name>
</gene>
<proteinExistence type="predicted"/>
<name>A0AAJ5X110_9BACT</name>
<protein>
    <submittedName>
        <fullName evidence="2">Uncharacterized protein</fullName>
    </submittedName>
</protein>
<sequence length="67" mass="7611">MKKNVKRQTAAEEVRNREQVTNTPTPVFMSAPEAKGPPTEEFVANLNAMGREYPFCVLFRQNNLSIL</sequence>
<dbReference type="EMBL" id="CP119311">
    <property type="protein sequence ID" value="WEK38100.1"/>
    <property type="molecule type" value="Genomic_DNA"/>
</dbReference>
<evidence type="ECO:0000313" key="3">
    <source>
        <dbReference type="Proteomes" id="UP001220610"/>
    </source>
</evidence>
<organism evidence="2 3">
    <name type="scientific">Candidatus Pseudobacter hemicellulosilyticus</name>
    <dbReference type="NCBI Taxonomy" id="3121375"/>
    <lineage>
        <taxon>Bacteria</taxon>
        <taxon>Pseudomonadati</taxon>
        <taxon>Bacteroidota</taxon>
        <taxon>Chitinophagia</taxon>
        <taxon>Chitinophagales</taxon>
        <taxon>Chitinophagaceae</taxon>
        <taxon>Pseudobacter</taxon>
    </lineage>
</organism>
<evidence type="ECO:0000313" key="2">
    <source>
        <dbReference type="EMBL" id="WEK38100.1"/>
    </source>
</evidence>
<evidence type="ECO:0000256" key="1">
    <source>
        <dbReference type="SAM" id="MobiDB-lite"/>
    </source>
</evidence>
<dbReference type="Proteomes" id="UP001220610">
    <property type="component" value="Chromosome"/>
</dbReference>
<dbReference type="AlphaFoldDB" id="A0AAJ5X110"/>
<feature type="region of interest" description="Disordered" evidence="1">
    <location>
        <begin position="1"/>
        <end position="36"/>
    </location>
</feature>
<reference evidence="2" key="1">
    <citation type="submission" date="2023-03" db="EMBL/GenBank/DDBJ databases">
        <title>Andean soil-derived lignocellulolytic bacterial consortium as a source of novel taxa and putative plastic-active enzymes.</title>
        <authorList>
            <person name="Diaz-Garcia L."/>
            <person name="Chuvochina M."/>
            <person name="Feuerriegel G."/>
            <person name="Bunk B."/>
            <person name="Sproer C."/>
            <person name="Streit W.R."/>
            <person name="Rodriguez L.M."/>
            <person name="Overmann J."/>
            <person name="Jimenez D.J."/>
        </authorList>
    </citation>
    <scope>NUCLEOTIDE SEQUENCE</scope>
    <source>
        <strain evidence="2">MAG 7</strain>
    </source>
</reference>